<reference evidence="1 2" key="1">
    <citation type="submission" date="2013-12" db="EMBL/GenBank/DDBJ databases">
        <title>Draft genome of the parsitic nematode Ancylostoma duodenale.</title>
        <authorList>
            <person name="Mitreva M."/>
        </authorList>
    </citation>
    <scope>NUCLEOTIDE SEQUENCE [LARGE SCALE GENOMIC DNA]</scope>
    <source>
        <strain evidence="1 2">Zhejiang</strain>
    </source>
</reference>
<evidence type="ECO:0000313" key="1">
    <source>
        <dbReference type="EMBL" id="KIH59388.1"/>
    </source>
</evidence>
<protein>
    <submittedName>
        <fullName evidence="1">Uncharacterized protein</fullName>
    </submittedName>
</protein>
<dbReference type="AlphaFoldDB" id="A0A0C2CRG5"/>
<keyword evidence="2" id="KW-1185">Reference proteome</keyword>
<accession>A0A0C2CRG5</accession>
<sequence length="73" mass="8286">MKADLIPRELLFSDPRYSSVMLGPNGRSFAYTAPDKNNIKNVFMMCTSCKHTRQVTFEDTLNVIGESLRSKVN</sequence>
<dbReference type="OrthoDB" id="416344at2759"/>
<dbReference type="EMBL" id="KN732013">
    <property type="protein sequence ID" value="KIH59388.1"/>
    <property type="molecule type" value="Genomic_DNA"/>
</dbReference>
<gene>
    <name evidence="1" type="ORF">ANCDUO_10382</name>
</gene>
<evidence type="ECO:0000313" key="2">
    <source>
        <dbReference type="Proteomes" id="UP000054047"/>
    </source>
</evidence>
<proteinExistence type="predicted"/>
<name>A0A0C2CRG5_9BILA</name>
<dbReference type="Proteomes" id="UP000054047">
    <property type="component" value="Unassembled WGS sequence"/>
</dbReference>
<organism evidence="1 2">
    <name type="scientific">Ancylostoma duodenale</name>
    <dbReference type="NCBI Taxonomy" id="51022"/>
    <lineage>
        <taxon>Eukaryota</taxon>
        <taxon>Metazoa</taxon>
        <taxon>Ecdysozoa</taxon>
        <taxon>Nematoda</taxon>
        <taxon>Chromadorea</taxon>
        <taxon>Rhabditida</taxon>
        <taxon>Rhabditina</taxon>
        <taxon>Rhabditomorpha</taxon>
        <taxon>Strongyloidea</taxon>
        <taxon>Ancylostomatidae</taxon>
        <taxon>Ancylostomatinae</taxon>
        <taxon>Ancylostoma</taxon>
    </lineage>
</organism>